<gene>
    <name evidence="2" type="ORF">ODALV1_LOCUS22980</name>
</gene>
<keyword evidence="3" id="KW-1185">Reference proteome</keyword>
<feature type="transmembrane region" description="Helical" evidence="1">
    <location>
        <begin position="66"/>
        <end position="89"/>
    </location>
</feature>
<keyword evidence="1" id="KW-0812">Transmembrane</keyword>
<dbReference type="Proteomes" id="UP001642540">
    <property type="component" value="Unassembled WGS sequence"/>
</dbReference>
<dbReference type="EMBL" id="CAXLJM020000076">
    <property type="protein sequence ID" value="CAL8129216.1"/>
    <property type="molecule type" value="Genomic_DNA"/>
</dbReference>
<protein>
    <submittedName>
        <fullName evidence="2">Uncharacterized protein</fullName>
    </submittedName>
</protein>
<organism evidence="2 3">
    <name type="scientific">Orchesella dallaii</name>
    <dbReference type="NCBI Taxonomy" id="48710"/>
    <lineage>
        <taxon>Eukaryota</taxon>
        <taxon>Metazoa</taxon>
        <taxon>Ecdysozoa</taxon>
        <taxon>Arthropoda</taxon>
        <taxon>Hexapoda</taxon>
        <taxon>Collembola</taxon>
        <taxon>Entomobryomorpha</taxon>
        <taxon>Entomobryoidea</taxon>
        <taxon>Orchesellidae</taxon>
        <taxon>Orchesellinae</taxon>
        <taxon>Orchesella</taxon>
    </lineage>
</organism>
<evidence type="ECO:0000313" key="2">
    <source>
        <dbReference type="EMBL" id="CAL8129216.1"/>
    </source>
</evidence>
<comment type="caution">
    <text evidence="2">The sequence shown here is derived from an EMBL/GenBank/DDBJ whole genome shotgun (WGS) entry which is preliminary data.</text>
</comment>
<sequence length="162" mass="18322">MPNQIKNGKKNDSFLRYKTIQIITQIFNESHSTMLIHEVATMALCQTVSAYTLIKTFGNSENVPLFALFGNIQCLVMSPFVIFGIYGYAGSVWSTSTSVLQKMRTNKLILRSKIQRRTAISLPILKIRFGGTNFIEKTTPLTFMDFNIGRTVDLLLIDKEMA</sequence>
<evidence type="ECO:0000256" key="1">
    <source>
        <dbReference type="SAM" id="Phobius"/>
    </source>
</evidence>
<keyword evidence="1" id="KW-0472">Membrane</keyword>
<name>A0ABP1RJN3_9HEXA</name>
<keyword evidence="1" id="KW-1133">Transmembrane helix</keyword>
<evidence type="ECO:0000313" key="3">
    <source>
        <dbReference type="Proteomes" id="UP001642540"/>
    </source>
</evidence>
<proteinExistence type="predicted"/>
<reference evidence="2 3" key="1">
    <citation type="submission" date="2024-08" db="EMBL/GenBank/DDBJ databases">
        <authorList>
            <person name="Cucini C."/>
            <person name="Frati F."/>
        </authorList>
    </citation>
    <scope>NUCLEOTIDE SEQUENCE [LARGE SCALE GENOMIC DNA]</scope>
</reference>
<accession>A0ABP1RJN3</accession>